<feature type="transmembrane region" description="Helical" evidence="7">
    <location>
        <begin position="91"/>
        <end position="119"/>
    </location>
</feature>
<comment type="subcellular location">
    <subcellularLocation>
        <location evidence="1">Membrane</location>
        <topology evidence="1">Multi-pass membrane protein</topology>
    </subcellularLocation>
</comment>
<feature type="transmembrane region" description="Helical" evidence="7">
    <location>
        <begin position="12"/>
        <end position="34"/>
    </location>
</feature>
<evidence type="ECO:0000256" key="5">
    <source>
        <dbReference type="ARBA" id="ARBA00038359"/>
    </source>
</evidence>
<dbReference type="PANTHER" id="PTHR33048">
    <property type="entry name" value="PTH11-LIKE INTEGRAL MEMBRANE PROTEIN (AFU_ORTHOLOGUE AFUA_5G11245)"/>
    <property type="match status" value="1"/>
</dbReference>
<evidence type="ECO:0000313" key="9">
    <source>
        <dbReference type="EMBL" id="KAF7557235.1"/>
    </source>
</evidence>
<evidence type="ECO:0000259" key="8">
    <source>
        <dbReference type="Pfam" id="PF20684"/>
    </source>
</evidence>
<evidence type="ECO:0000256" key="1">
    <source>
        <dbReference type="ARBA" id="ARBA00004141"/>
    </source>
</evidence>
<dbReference type="Pfam" id="PF20684">
    <property type="entry name" value="Fung_rhodopsin"/>
    <property type="match status" value="1"/>
</dbReference>
<dbReference type="AlphaFoldDB" id="A0A9P5LD05"/>
<evidence type="ECO:0000256" key="6">
    <source>
        <dbReference type="SAM" id="MobiDB-lite"/>
    </source>
</evidence>
<feature type="transmembrane region" description="Helical" evidence="7">
    <location>
        <begin position="131"/>
        <end position="154"/>
    </location>
</feature>
<dbReference type="Proteomes" id="UP000722485">
    <property type="component" value="Unassembled WGS sequence"/>
</dbReference>
<dbReference type="OrthoDB" id="444631at2759"/>
<evidence type="ECO:0000313" key="10">
    <source>
        <dbReference type="Proteomes" id="UP000722485"/>
    </source>
</evidence>
<feature type="region of interest" description="Disordered" evidence="6">
    <location>
        <begin position="263"/>
        <end position="295"/>
    </location>
</feature>
<comment type="caution">
    <text evidence="9">The sequence shown here is derived from an EMBL/GenBank/DDBJ whole genome shotgun (WGS) entry which is preliminary data.</text>
</comment>
<organism evidence="9 10">
    <name type="scientific">Cylindrodendrum hubeiense</name>
    <dbReference type="NCBI Taxonomy" id="595255"/>
    <lineage>
        <taxon>Eukaryota</taxon>
        <taxon>Fungi</taxon>
        <taxon>Dikarya</taxon>
        <taxon>Ascomycota</taxon>
        <taxon>Pezizomycotina</taxon>
        <taxon>Sordariomycetes</taxon>
        <taxon>Hypocreomycetidae</taxon>
        <taxon>Hypocreales</taxon>
        <taxon>Nectriaceae</taxon>
        <taxon>Cylindrodendrum</taxon>
    </lineage>
</organism>
<keyword evidence="10" id="KW-1185">Reference proteome</keyword>
<sequence length="301" mass="33845">MVVLSPGPVGVLVPQWTLIIIAAAVIIARVNLRLRIQRQGLLSTDILMCLAWVAAVATASFDVKFALMGALKPNVMTTLDGYEGNEDDVPFILKLFWVSGVPFFTAFYLCKAALLALYLQLFPVFMVKRRIFLWITIVFIAIAYVVSLLMLFVMCRPIESNWSLDPATKCSNDSVAIIFQVTWSLHFFGDLLKMWSTLDLNVSLVIACLPSLRPYFRAKHTNNYSYNNTSDYKPTSSRPEDGGFKMMHEPYGAQGPRLMAIGMPKGPLRPLRPSTRSHDDDPWDNGKQHNSSDIELVHIKL</sequence>
<gene>
    <name evidence="9" type="ORF">G7Z17_g840</name>
</gene>
<accession>A0A9P5LD05</accession>
<dbReference type="PANTHER" id="PTHR33048:SF92">
    <property type="entry name" value="INTEGRAL MEMBRANE PROTEIN"/>
    <property type="match status" value="1"/>
</dbReference>
<evidence type="ECO:0000256" key="7">
    <source>
        <dbReference type="SAM" id="Phobius"/>
    </source>
</evidence>
<evidence type="ECO:0000256" key="4">
    <source>
        <dbReference type="ARBA" id="ARBA00023136"/>
    </source>
</evidence>
<feature type="compositionally biased region" description="Basic and acidic residues" evidence="6">
    <location>
        <begin position="276"/>
        <end position="295"/>
    </location>
</feature>
<evidence type="ECO:0000256" key="2">
    <source>
        <dbReference type="ARBA" id="ARBA00022692"/>
    </source>
</evidence>
<dbReference type="InterPro" id="IPR049326">
    <property type="entry name" value="Rhodopsin_dom_fungi"/>
</dbReference>
<keyword evidence="3 7" id="KW-1133">Transmembrane helix</keyword>
<proteinExistence type="inferred from homology"/>
<dbReference type="GO" id="GO:0016020">
    <property type="term" value="C:membrane"/>
    <property type="evidence" value="ECO:0007669"/>
    <property type="project" value="UniProtKB-SubCell"/>
</dbReference>
<comment type="similarity">
    <text evidence="5">Belongs to the SAT4 family.</text>
</comment>
<dbReference type="InterPro" id="IPR052337">
    <property type="entry name" value="SAT4-like"/>
</dbReference>
<protein>
    <recommendedName>
        <fullName evidence="8">Rhodopsin domain-containing protein</fullName>
    </recommendedName>
</protein>
<name>A0A9P5LD05_9HYPO</name>
<feature type="transmembrane region" description="Helical" evidence="7">
    <location>
        <begin position="46"/>
        <end position="71"/>
    </location>
</feature>
<dbReference type="EMBL" id="JAANBB010000006">
    <property type="protein sequence ID" value="KAF7557235.1"/>
    <property type="molecule type" value="Genomic_DNA"/>
</dbReference>
<keyword evidence="4 7" id="KW-0472">Membrane</keyword>
<reference evidence="9" key="1">
    <citation type="submission" date="2020-03" db="EMBL/GenBank/DDBJ databases">
        <title>Draft Genome Sequence of Cylindrodendrum hubeiense.</title>
        <authorList>
            <person name="Buettner E."/>
            <person name="Kellner H."/>
        </authorList>
    </citation>
    <scope>NUCLEOTIDE SEQUENCE</scope>
    <source>
        <strain evidence="9">IHI 201604</strain>
    </source>
</reference>
<evidence type="ECO:0000256" key="3">
    <source>
        <dbReference type="ARBA" id="ARBA00022989"/>
    </source>
</evidence>
<keyword evidence="2 7" id="KW-0812">Transmembrane</keyword>
<feature type="domain" description="Rhodopsin" evidence="8">
    <location>
        <begin position="29"/>
        <end position="179"/>
    </location>
</feature>